<reference evidence="5" key="1">
    <citation type="submission" date="2021-06" db="EMBL/GenBank/DDBJ databases">
        <authorList>
            <person name="Kallberg Y."/>
            <person name="Tangrot J."/>
            <person name="Rosling A."/>
        </authorList>
    </citation>
    <scope>NUCLEOTIDE SEQUENCE</scope>
    <source>
        <strain evidence="5">FL966</strain>
    </source>
</reference>
<dbReference type="AlphaFoldDB" id="A0A9N9NNE3"/>
<dbReference type="SUPFAM" id="SSF50044">
    <property type="entry name" value="SH3-domain"/>
    <property type="match status" value="1"/>
</dbReference>
<accession>A0A9N9NNE3</accession>
<evidence type="ECO:0000256" key="3">
    <source>
        <dbReference type="SAM" id="MobiDB-lite"/>
    </source>
</evidence>
<sequence>MSSKPRPAVPPKPARLSTSSQKRVSSVSSERLTSNEELLSESPRSAFSLLNSEDDKTPRASEMFPPTSTGRQARALYDFVGEAAYSELSFRAGEVLNVIKGQLSDGWSLAEKDGVTGLVPEAYIT</sequence>
<feature type="compositionally biased region" description="Polar residues" evidence="3">
    <location>
        <begin position="30"/>
        <end position="51"/>
    </location>
</feature>
<dbReference type="InterPro" id="IPR001452">
    <property type="entry name" value="SH3_domain"/>
</dbReference>
<evidence type="ECO:0000256" key="2">
    <source>
        <dbReference type="PROSITE-ProRule" id="PRU00192"/>
    </source>
</evidence>
<dbReference type="EMBL" id="CAJVQA010018512">
    <property type="protein sequence ID" value="CAG8754438.1"/>
    <property type="molecule type" value="Genomic_DNA"/>
</dbReference>
<dbReference type="GO" id="GO:0035091">
    <property type="term" value="F:phosphatidylinositol binding"/>
    <property type="evidence" value="ECO:0007669"/>
    <property type="project" value="TreeGrafter"/>
</dbReference>
<dbReference type="GO" id="GO:0016197">
    <property type="term" value="P:endosomal transport"/>
    <property type="evidence" value="ECO:0007669"/>
    <property type="project" value="TreeGrafter"/>
</dbReference>
<dbReference type="GO" id="GO:0031410">
    <property type="term" value="C:cytoplasmic vesicle"/>
    <property type="evidence" value="ECO:0007669"/>
    <property type="project" value="TreeGrafter"/>
</dbReference>
<feature type="domain" description="SH3" evidence="4">
    <location>
        <begin position="68"/>
        <end position="125"/>
    </location>
</feature>
<keyword evidence="6" id="KW-1185">Reference proteome</keyword>
<keyword evidence="1 2" id="KW-0728">SH3 domain</keyword>
<organism evidence="5 6">
    <name type="scientific">Cetraspora pellucida</name>
    <dbReference type="NCBI Taxonomy" id="1433469"/>
    <lineage>
        <taxon>Eukaryota</taxon>
        <taxon>Fungi</taxon>
        <taxon>Fungi incertae sedis</taxon>
        <taxon>Mucoromycota</taxon>
        <taxon>Glomeromycotina</taxon>
        <taxon>Glomeromycetes</taxon>
        <taxon>Diversisporales</taxon>
        <taxon>Gigasporaceae</taxon>
        <taxon>Cetraspora</taxon>
    </lineage>
</organism>
<dbReference type="PANTHER" id="PTHR45827">
    <property type="entry name" value="SORTING NEXIN"/>
    <property type="match status" value="1"/>
</dbReference>
<dbReference type="OrthoDB" id="19092at2759"/>
<dbReference type="SMART" id="SM00326">
    <property type="entry name" value="SH3"/>
    <property type="match status" value="1"/>
</dbReference>
<feature type="region of interest" description="Disordered" evidence="3">
    <location>
        <begin position="1"/>
        <end position="68"/>
    </location>
</feature>
<evidence type="ECO:0000256" key="1">
    <source>
        <dbReference type="ARBA" id="ARBA00022443"/>
    </source>
</evidence>
<name>A0A9N9NNE3_9GLOM</name>
<protein>
    <submittedName>
        <fullName evidence="5">23457_t:CDS:1</fullName>
    </submittedName>
</protein>
<feature type="non-terminal residue" evidence="5">
    <location>
        <position position="125"/>
    </location>
</feature>
<dbReference type="GO" id="GO:0006897">
    <property type="term" value="P:endocytosis"/>
    <property type="evidence" value="ECO:0007669"/>
    <property type="project" value="TreeGrafter"/>
</dbReference>
<evidence type="ECO:0000313" key="5">
    <source>
        <dbReference type="EMBL" id="CAG8754438.1"/>
    </source>
</evidence>
<dbReference type="CDD" id="cd00174">
    <property type="entry name" value="SH3"/>
    <property type="match status" value="1"/>
</dbReference>
<dbReference type="Proteomes" id="UP000789759">
    <property type="component" value="Unassembled WGS sequence"/>
</dbReference>
<dbReference type="GO" id="GO:0005886">
    <property type="term" value="C:plasma membrane"/>
    <property type="evidence" value="ECO:0007669"/>
    <property type="project" value="TreeGrafter"/>
</dbReference>
<feature type="compositionally biased region" description="Low complexity" evidence="3">
    <location>
        <begin position="14"/>
        <end position="29"/>
    </location>
</feature>
<dbReference type="GO" id="GO:0097320">
    <property type="term" value="P:plasma membrane tubulation"/>
    <property type="evidence" value="ECO:0007669"/>
    <property type="project" value="TreeGrafter"/>
</dbReference>
<dbReference type="PANTHER" id="PTHR45827:SF1">
    <property type="entry name" value="SORTING NEXIN"/>
    <property type="match status" value="1"/>
</dbReference>
<dbReference type="InterPro" id="IPR036028">
    <property type="entry name" value="SH3-like_dom_sf"/>
</dbReference>
<comment type="caution">
    <text evidence="5">The sequence shown here is derived from an EMBL/GenBank/DDBJ whole genome shotgun (WGS) entry which is preliminary data.</text>
</comment>
<dbReference type="PROSITE" id="PS50002">
    <property type="entry name" value="SH3"/>
    <property type="match status" value="1"/>
</dbReference>
<dbReference type="Gene3D" id="2.30.30.40">
    <property type="entry name" value="SH3 Domains"/>
    <property type="match status" value="1"/>
</dbReference>
<dbReference type="PRINTS" id="PR00452">
    <property type="entry name" value="SH3DOMAIN"/>
</dbReference>
<evidence type="ECO:0000259" key="4">
    <source>
        <dbReference type="PROSITE" id="PS50002"/>
    </source>
</evidence>
<proteinExistence type="predicted"/>
<dbReference type="Pfam" id="PF14604">
    <property type="entry name" value="SH3_9"/>
    <property type="match status" value="1"/>
</dbReference>
<gene>
    <name evidence="5" type="ORF">CPELLU_LOCUS14921</name>
</gene>
<evidence type="ECO:0000313" key="6">
    <source>
        <dbReference type="Proteomes" id="UP000789759"/>
    </source>
</evidence>